<name>F7L235_9FUSO</name>
<proteinExistence type="predicted"/>
<organism evidence="2 3">
    <name type="scientific">Fusobacterium animalis 11_3_2</name>
    <dbReference type="NCBI Taxonomy" id="457403"/>
    <lineage>
        <taxon>Bacteria</taxon>
        <taxon>Fusobacteriati</taxon>
        <taxon>Fusobacteriota</taxon>
        <taxon>Fusobacteriia</taxon>
        <taxon>Fusobacteriales</taxon>
        <taxon>Fusobacteriaceae</taxon>
        <taxon>Fusobacterium</taxon>
    </lineage>
</organism>
<dbReference type="EMBL" id="ACUO01000031">
    <property type="protein sequence ID" value="EGN65895.1"/>
    <property type="molecule type" value="Genomic_DNA"/>
</dbReference>
<reference evidence="2" key="1">
    <citation type="submission" date="2011-05" db="EMBL/GenBank/DDBJ databases">
        <title>The Genome Sequence of Fusobacterium sp. 11_3_2.</title>
        <authorList>
            <consortium name="The Broad Institute Genome Sequencing Platform"/>
            <person name="Earl A."/>
            <person name="Ward D."/>
            <person name="Feldgarden M."/>
            <person name="Gevers D."/>
            <person name="Sibley C.D."/>
            <person name="White A.P."/>
            <person name="Crowley S."/>
            <person name="Surette M."/>
            <person name="Strauss J.C."/>
            <person name="Ambrose C.E."/>
            <person name="Allen-Vercoe E."/>
            <person name="Young S.K."/>
            <person name="Zeng Q."/>
            <person name="Gargeya S."/>
            <person name="Fitzgerald M."/>
            <person name="Haas B."/>
            <person name="Abouelleil A."/>
            <person name="Alvarado L."/>
            <person name="Arachchi H.M."/>
            <person name="Berlin A."/>
            <person name="Brown A."/>
            <person name="Chapman S.B."/>
            <person name="Chen Z."/>
            <person name="Dunbar C."/>
            <person name="Freedman E."/>
            <person name="Gearin G."/>
            <person name="Gellesch M."/>
            <person name="Goldberg J."/>
            <person name="Griggs A."/>
            <person name="Gujja S."/>
            <person name="Heiman D."/>
            <person name="Howarth C."/>
            <person name="Larson L."/>
            <person name="Lui A."/>
            <person name="MacDonald P.J.P."/>
            <person name="Mehta T."/>
            <person name="Montmayeur A."/>
            <person name="Murphy C."/>
            <person name="Neiman D."/>
            <person name="Pearson M."/>
            <person name="Priest M."/>
            <person name="Roberts A."/>
            <person name="Saif S."/>
            <person name="Shea T."/>
            <person name="Shenoy N."/>
            <person name="Sisk P."/>
            <person name="Stolte C."/>
            <person name="Sykes S."/>
            <person name="Wortman J."/>
            <person name="Nusbaum C."/>
            <person name="Birren B."/>
        </authorList>
    </citation>
    <scope>NUCLEOTIDE SEQUENCE [LARGE SCALE GENOMIC DNA]</scope>
    <source>
        <strain evidence="2">11_3_2</strain>
    </source>
</reference>
<dbReference type="HOGENOM" id="CLU_215876_0_0_0"/>
<dbReference type="Proteomes" id="UP000004160">
    <property type="component" value="Unassembled WGS sequence"/>
</dbReference>
<evidence type="ECO:0000313" key="1">
    <source>
        <dbReference type="EMBL" id="EGN64362.1"/>
    </source>
</evidence>
<protein>
    <submittedName>
        <fullName evidence="2">Uncharacterized protein</fullName>
    </submittedName>
</protein>
<dbReference type="EMBL" id="ACUO01000047">
    <property type="protein sequence ID" value="EGN64362.1"/>
    <property type="molecule type" value="Genomic_DNA"/>
</dbReference>
<accession>F7L235</accession>
<gene>
    <name evidence="2" type="ORF">HMPREF0401_01908</name>
    <name evidence="1" type="ORF">HMPREF0401_02510</name>
</gene>
<evidence type="ECO:0000313" key="3">
    <source>
        <dbReference type="Proteomes" id="UP000004160"/>
    </source>
</evidence>
<comment type="caution">
    <text evidence="2">The sequence shown here is derived from an EMBL/GenBank/DDBJ whole genome shotgun (WGS) entry which is preliminary data.</text>
</comment>
<evidence type="ECO:0000313" key="2">
    <source>
        <dbReference type="EMBL" id="EGN65895.1"/>
    </source>
</evidence>
<sequence>MLSVGKKEMTVPTEEVTAKYVPAAAVIRMSRALSGFIGRKARLGGYVSLM</sequence>
<keyword evidence="3" id="KW-1185">Reference proteome</keyword>
<dbReference type="AlphaFoldDB" id="F7L235"/>